<proteinExistence type="predicted"/>
<dbReference type="AlphaFoldDB" id="A0A1A5YGM6"/>
<gene>
    <name evidence="4" type="ORF">A7K91_03905</name>
</gene>
<accession>A0A1A5YGM6</accession>
<keyword evidence="3" id="KW-0732">Signal</keyword>
<feature type="signal peptide" evidence="3">
    <location>
        <begin position="1"/>
        <end position="25"/>
    </location>
</feature>
<keyword evidence="2" id="KW-1133">Transmembrane helix</keyword>
<keyword evidence="5" id="KW-1185">Reference proteome</keyword>
<dbReference type="STRING" id="1844972.A7K91_03905"/>
<dbReference type="Proteomes" id="UP000092024">
    <property type="component" value="Unassembled WGS sequence"/>
</dbReference>
<evidence type="ECO:0000313" key="5">
    <source>
        <dbReference type="Proteomes" id="UP000092024"/>
    </source>
</evidence>
<keyword evidence="2" id="KW-0812">Transmembrane</keyword>
<feature type="compositionally biased region" description="Low complexity" evidence="1">
    <location>
        <begin position="49"/>
        <end position="64"/>
    </location>
</feature>
<sequence length="143" mass="15077">MKKGFLVMIALTLLLAIGFPQEADARRGGGFKSPKQSFTQTPKKSDNVSKTTTDSKTGGATAGTAAKTGGFLGGGGGLMKGMMLGGLAGLMFGSMFGNMGAMGQFLGLMVNLLAIFAVIMLIRVAFVYLRSKKDQRPDQRRPY</sequence>
<dbReference type="EMBL" id="LYPA01000064">
    <property type="protein sequence ID" value="OBR64737.1"/>
    <property type="molecule type" value="Genomic_DNA"/>
</dbReference>
<comment type="caution">
    <text evidence="4">The sequence shown here is derived from an EMBL/GenBank/DDBJ whole genome shotgun (WGS) entry which is preliminary data.</text>
</comment>
<name>A0A1A5YGM6_9BACL</name>
<evidence type="ECO:0008006" key="6">
    <source>
        <dbReference type="Google" id="ProtNLM"/>
    </source>
</evidence>
<keyword evidence="2" id="KW-0472">Membrane</keyword>
<evidence type="ECO:0000256" key="3">
    <source>
        <dbReference type="SAM" id="SignalP"/>
    </source>
</evidence>
<evidence type="ECO:0000313" key="4">
    <source>
        <dbReference type="EMBL" id="OBR64737.1"/>
    </source>
</evidence>
<organism evidence="4 5">
    <name type="scientific">Paenibacillus oryzae</name>
    <dbReference type="NCBI Taxonomy" id="1844972"/>
    <lineage>
        <taxon>Bacteria</taxon>
        <taxon>Bacillati</taxon>
        <taxon>Bacillota</taxon>
        <taxon>Bacilli</taxon>
        <taxon>Bacillales</taxon>
        <taxon>Paenibacillaceae</taxon>
        <taxon>Paenibacillus</taxon>
    </lineage>
</organism>
<evidence type="ECO:0000256" key="2">
    <source>
        <dbReference type="SAM" id="Phobius"/>
    </source>
</evidence>
<protein>
    <recommendedName>
        <fullName evidence="6">Preprotein translocase subunit Tim44</fullName>
    </recommendedName>
</protein>
<dbReference type="RefSeq" id="WP_068683739.1">
    <property type="nucleotide sequence ID" value="NZ_LYPA01000064.1"/>
</dbReference>
<evidence type="ECO:0000256" key="1">
    <source>
        <dbReference type="SAM" id="MobiDB-lite"/>
    </source>
</evidence>
<feature type="transmembrane region" description="Helical" evidence="2">
    <location>
        <begin position="105"/>
        <end position="129"/>
    </location>
</feature>
<feature type="region of interest" description="Disordered" evidence="1">
    <location>
        <begin position="27"/>
        <end position="64"/>
    </location>
</feature>
<feature type="chain" id="PRO_5008340308" description="Preprotein translocase subunit Tim44" evidence="3">
    <location>
        <begin position="26"/>
        <end position="143"/>
    </location>
</feature>
<reference evidence="4 5" key="1">
    <citation type="submission" date="2016-05" db="EMBL/GenBank/DDBJ databases">
        <title>Paenibacillus oryzae. sp. nov., isolated from the rice root.</title>
        <authorList>
            <person name="Zhang J."/>
            <person name="Zhang X."/>
        </authorList>
    </citation>
    <scope>NUCLEOTIDE SEQUENCE [LARGE SCALE GENOMIC DNA]</scope>
    <source>
        <strain evidence="4 5">1DrF-4</strain>
    </source>
</reference>